<keyword evidence="6" id="KW-0456">Lyase</keyword>
<evidence type="ECO:0000256" key="3">
    <source>
        <dbReference type="ARBA" id="ARBA00012076"/>
    </source>
</evidence>
<comment type="catalytic activity">
    <reaction evidence="7">
        <text>a (3S)-3-hydroxyacyl-CoA = a (2E)-enoyl-CoA + H2O</text>
        <dbReference type="Rhea" id="RHEA:16105"/>
        <dbReference type="ChEBI" id="CHEBI:15377"/>
        <dbReference type="ChEBI" id="CHEBI:57318"/>
        <dbReference type="ChEBI" id="CHEBI:58856"/>
        <dbReference type="EC" id="4.2.1.17"/>
    </reaction>
</comment>
<evidence type="ECO:0000256" key="1">
    <source>
        <dbReference type="ARBA" id="ARBA00002994"/>
    </source>
</evidence>
<comment type="function">
    <text evidence="1">Could possibly oxidize fatty acids using specific components.</text>
</comment>
<keyword evidence="12" id="KW-0614">Plasmid</keyword>
<geneLocation type="plasmid" evidence="13">
    <name>prb98</name>
</geneLocation>
<organism evidence="12 13">
    <name type="scientific">Rhodococcus oxybenzonivorans</name>
    <dbReference type="NCBI Taxonomy" id="1990687"/>
    <lineage>
        <taxon>Bacteria</taxon>
        <taxon>Bacillati</taxon>
        <taxon>Actinomycetota</taxon>
        <taxon>Actinomycetes</taxon>
        <taxon>Mycobacteriales</taxon>
        <taxon>Nocardiaceae</taxon>
        <taxon>Rhodococcus</taxon>
    </lineage>
</organism>
<dbReference type="GO" id="GO:0006635">
    <property type="term" value="P:fatty acid beta-oxidation"/>
    <property type="evidence" value="ECO:0007669"/>
    <property type="project" value="TreeGrafter"/>
</dbReference>
<dbReference type="InterPro" id="IPR014748">
    <property type="entry name" value="Enoyl-CoA_hydra_C"/>
</dbReference>
<evidence type="ECO:0000256" key="4">
    <source>
        <dbReference type="ARBA" id="ARBA00022832"/>
    </source>
</evidence>
<comment type="similarity">
    <text evidence="2 11">Belongs to the enoyl-CoA hydratase/isomerase family.</text>
</comment>
<evidence type="ECO:0000256" key="10">
    <source>
        <dbReference type="ARBA" id="ARBA00073436"/>
    </source>
</evidence>
<sequence length="267" mass="28198">MSSHTSAPVTLDRDQHTLIITINRPDARNAVDAAVNQAVGDAMESAEKDNDIRAVVLTGAGDKAFCAGADLKAIARGENIVPTEGHRAAWGFAGYVSHHISKPTIAAVNGMALGGGTELVLASDLAVVSSEAILGLPEVKRGLIAGAGGLFRLPQQIPRKLALELTFTGEPLPAQRALQLGLVNHVVRPNQVLDRALSLARTIGQNAPLAVQASKRIAKRIVDGTVGPEATDWELTAQEFRKLQESDDALEGPRAFAEKRAPVWTGH</sequence>
<dbReference type="AlphaFoldDB" id="A0A2S2C6N5"/>
<dbReference type="Gene3D" id="3.90.226.10">
    <property type="entry name" value="2-enoyl-CoA Hydratase, Chain A, domain 1"/>
    <property type="match status" value="1"/>
</dbReference>
<dbReference type="InterPro" id="IPR001753">
    <property type="entry name" value="Enoyl-CoA_hydra/iso"/>
</dbReference>
<dbReference type="RefSeq" id="WP_109335925.1">
    <property type="nucleotide sequence ID" value="NZ_CP021355.1"/>
</dbReference>
<evidence type="ECO:0000313" key="13">
    <source>
        <dbReference type="Proteomes" id="UP000245711"/>
    </source>
</evidence>
<dbReference type="SUPFAM" id="SSF52096">
    <property type="entry name" value="ClpP/crotonase"/>
    <property type="match status" value="1"/>
</dbReference>
<keyword evidence="5" id="KW-0443">Lipid metabolism</keyword>
<dbReference type="NCBIfam" id="NF006100">
    <property type="entry name" value="PRK08252.1"/>
    <property type="match status" value="1"/>
</dbReference>
<evidence type="ECO:0000256" key="2">
    <source>
        <dbReference type="ARBA" id="ARBA00005254"/>
    </source>
</evidence>
<evidence type="ECO:0000313" key="12">
    <source>
        <dbReference type="EMBL" id="AWK76473.1"/>
    </source>
</evidence>
<gene>
    <name evidence="12" type="ORF">CBI38_34350</name>
</gene>
<dbReference type="Proteomes" id="UP000245711">
    <property type="component" value="Plasmid pRB98"/>
</dbReference>
<dbReference type="PANTHER" id="PTHR11941">
    <property type="entry name" value="ENOYL-COA HYDRATASE-RELATED"/>
    <property type="match status" value="1"/>
</dbReference>
<dbReference type="EMBL" id="CP021355">
    <property type="protein sequence ID" value="AWK76473.1"/>
    <property type="molecule type" value="Genomic_DNA"/>
</dbReference>
<dbReference type="PROSITE" id="PS00166">
    <property type="entry name" value="ENOYL_COA_HYDRATASE"/>
    <property type="match status" value="1"/>
</dbReference>
<dbReference type="Gene3D" id="1.10.12.10">
    <property type="entry name" value="Lyase 2-enoyl-coa Hydratase, Chain A, domain 2"/>
    <property type="match status" value="1"/>
</dbReference>
<protein>
    <recommendedName>
        <fullName evidence="9">Probable enoyl-CoA hydratase EchA17</fullName>
        <ecNumber evidence="3">4.2.1.17</ecNumber>
    </recommendedName>
    <alternativeName>
        <fullName evidence="10">Probable enoyl-CoA hydratase echA17</fullName>
    </alternativeName>
</protein>
<dbReference type="GO" id="GO:0004300">
    <property type="term" value="F:enoyl-CoA hydratase activity"/>
    <property type="evidence" value="ECO:0007669"/>
    <property type="project" value="UniProtKB-EC"/>
</dbReference>
<evidence type="ECO:0000256" key="8">
    <source>
        <dbReference type="ARBA" id="ARBA00023717"/>
    </source>
</evidence>
<dbReference type="OrthoDB" id="4284283at2"/>
<evidence type="ECO:0000256" key="9">
    <source>
        <dbReference type="ARBA" id="ARBA00039456"/>
    </source>
</evidence>
<keyword evidence="4" id="KW-0276">Fatty acid metabolism</keyword>
<evidence type="ECO:0000256" key="11">
    <source>
        <dbReference type="RuleBase" id="RU003707"/>
    </source>
</evidence>
<accession>A0A2S2C6N5</accession>
<dbReference type="CDD" id="cd06558">
    <property type="entry name" value="crotonase-like"/>
    <property type="match status" value="1"/>
</dbReference>
<name>A0A2S2C6N5_9NOCA</name>
<dbReference type="EC" id="4.2.1.17" evidence="3"/>
<dbReference type="KEGG" id="roz:CBI38_34350"/>
<dbReference type="InterPro" id="IPR029045">
    <property type="entry name" value="ClpP/crotonase-like_dom_sf"/>
</dbReference>
<comment type="catalytic activity">
    <reaction evidence="8">
        <text>a 4-saturated-(3S)-3-hydroxyacyl-CoA = a (3E)-enoyl-CoA + H2O</text>
        <dbReference type="Rhea" id="RHEA:20724"/>
        <dbReference type="ChEBI" id="CHEBI:15377"/>
        <dbReference type="ChEBI" id="CHEBI:58521"/>
        <dbReference type="ChEBI" id="CHEBI:137480"/>
        <dbReference type="EC" id="4.2.1.17"/>
    </reaction>
</comment>
<keyword evidence="13" id="KW-1185">Reference proteome</keyword>
<evidence type="ECO:0000256" key="6">
    <source>
        <dbReference type="ARBA" id="ARBA00023239"/>
    </source>
</evidence>
<dbReference type="PANTHER" id="PTHR11941:SF169">
    <property type="entry name" value="(7AS)-7A-METHYL-1,5-DIOXO-2,3,5,6,7,7A-HEXAHYDRO-1H-INDENE-CARBOXYL-COA HYDROLASE"/>
    <property type="match status" value="1"/>
</dbReference>
<dbReference type="FunFam" id="3.90.226.10:FF:000009">
    <property type="entry name" value="Carnitinyl-CoA dehydratase"/>
    <property type="match status" value="1"/>
</dbReference>
<evidence type="ECO:0000256" key="5">
    <source>
        <dbReference type="ARBA" id="ARBA00023098"/>
    </source>
</evidence>
<evidence type="ECO:0000256" key="7">
    <source>
        <dbReference type="ARBA" id="ARBA00023709"/>
    </source>
</evidence>
<dbReference type="InterPro" id="IPR018376">
    <property type="entry name" value="Enoyl-CoA_hyd/isom_CS"/>
</dbReference>
<reference evidence="12 13" key="1">
    <citation type="submission" date="2017-05" db="EMBL/GenBank/DDBJ databases">
        <title>Isolation of Rhodococcus sp. S2-17 biodegrading of BP-3.</title>
        <authorList>
            <person name="Lee Y."/>
            <person name="Kim K.H."/>
            <person name="Chun B.H."/>
            <person name="Jung H.S."/>
            <person name="Jeon C.O."/>
        </authorList>
    </citation>
    <scope>NUCLEOTIDE SEQUENCE [LARGE SCALE GENOMIC DNA]</scope>
    <source>
        <strain evidence="12 13">S2-17</strain>
        <plasmid evidence="13">prb98</plasmid>
    </source>
</reference>
<dbReference type="Pfam" id="PF00378">
    <property type="entry name" value="ECH_1"/>
    <property type="match status" value="1"/>
</dbReference>
<proteinExistence type="inferred from homology"/>